<evidence type="ECO:0000313" key="2">
    <source>
        <dbReference type="EMBL" id="KAK3854559.1"/>
    </source>
</evidence>
<dbReference type="Proteomes" id="UP001286313">
    <property type="component" value="Unassembled WGS sequence"/>
</dbReference>
<accession>A0AAE1BSE4</accession>
<name>A0AAE1BSE4_PETCI</name>
<feature type="non-terminal residue" evidence="2">
    <location>
        <position position="46"/>
    </location>
</feature>
<evidence type="ECO:0000256" key="1">
    <source>
        <dbReference type="SAM" id="MobiDB-lite"/>
    </source>
</evidence>
<keyword evidence="3" id="KW-1185">Reference proteome</keyword>
<dbReference type="EMBL" id="JAWQEG010006526">
    <property type="protein sequence ID" value="KAK3854559.1"/>
    <property type="molecule type" value="Genomic_DNA"/>
</dbReference>
<proteinExistence type="predicted"/>
<evidence type="ECO:0000313" key="3">
    <source>
        <dbReference type="Proteomes" id="UP001286313"/>
    </source>
</evidence>
<organism evidence="2 3">
    <name type="scientific">Petrolisthes cinctipes</name>
    <name type="common">Flat porcelain crab</name>
    <dbReference type="NCBI Taxonomy" id="88211"/>
    <lineage>
        <taxon>Eukaryota</taxon>
        <taxon>Metazoa</taxon>
        <taxon>Ecdysozoa</taxon>
        <taxon>Arthropoda</taxon>
        <taxon>Crustacea</taxon>
        <taxon>Multicrustacea</taxon>
        <taxon>Malacostraca</taxon>
        <taxon>Eumalacostraca</taxon>
        <taxon>Eucarida</taxon>
        <taxon>Decapoda</taxon>
        <taxon>Pleocyemata</taxon>
        <taxon>Anomura</taxon>
        <taxon>Galatheoidea</taxon>
        <taxon>Porcellanidae</taxon>
        <taxon>Petrolisthes</taxon>
    </lineage>
</organism>
<reference evidence="2" key="1">
    <citation type="submission" date="2023-10" db="EMBL/GenBank/DDBJ databases">
        <title>Genome assemblies of two species of porcelain crab, Petrolisthes cinctipes and Petrolisthes manimaculis (Anomura: Porcellanidae).</title>
        <authorList>
            <person name="Angst P."/>
        </authorList>
    </citation>
    <scope>NUCLEOTIDE SEQUENCE</scope>
    <source>
        <strain evidence="2">PB745_01</strain>
        <tissue evidence="2">Gill</tissue>
    </source>
</reference>
<protein>
    <submittedName>
        <fullName evidence="2">Uncharacterized protein</fullName>
    </submittedName>
</protein>
<dbReference type="AlphaFoldDB" id="A0AAE1BSE4"/>
<sequence>MGEWKMNVEERKRWEERRGRGGRKEEEKRGRGGRKEEEEVVGREMK</sequence>
<comment type="caution">
    <text evidence="2">The sequence shown here is derived from an EMBL/GenBank/DDBJ whole genome shotgun (WGS) entry which is preliminary data.</text>
</comment>
<feature type="region of interest" description="Disordered" evidence="1">
    <location>
        <begin position="1"/>
        <end position="46"/>
    </location>
</feature>
<gene>
    <name evidence="2" type="ORF">Pcinc_038971</name>
</gene>